<keyword evidence="1" id="KW-0732">Signal</keyword>
<evidence type="ECO:0000313" key="3">
    <source>
        <dbReference type="Proteomes" id="UP000321197"/>
    </source>
</evidence>
<evidence type="ECO:0008006" key="4">
    <source>
        <dbReference type="Google" id="ProtNLM"/>
    </source>
</evidence>
<protein>
    <recommendedName>
        <fullName evidence="4">Lipoprotein</fullName>
    </recommendedName>
</protein>
<proteinExistence type="predicted"/>
<sequence length="348" mass="38281">MVPMMLKSFLRSLRSCRPSLLALSLGLPLLAGCDLKDSPPPPDPSGVTRLEVSCGGRGFLGVHIWGERGVMVLRFWGRSWVYAPGFVGEAWGGGPGCMSAPERGAVEVYLKRARDGRWVRGWVEAGLVEGAGGSPEFRVLGELKTQAVEEADLPFERVPDPRAAGGFYLEDRPLPPAPVWLPRAFCLQPGVGWPWGVEPGNWNPDYPPVAPASPPALYYGYEGDVGDPAFIEYANGKYAGRRTDADRVSGAFAVAPADGPLKIVLYASWRAEWHPLYGRWVRIYPREPISMRLEGGRLVCEGHRPADWVVEPMPEGFNFPGFLPEENDFDVFNTPYELPAELDPYAGR</sequence>
<feature type="chain" id="PRO_5022137267" description="Lipoprotein" evidence="1">
    <location>
        <begin position="32"/>
        <end position="348"/>
    </location>
</feature>
<comment type="caution">
    <text evidence="2">The sequence shown here is derived from an EMBL/GenBank/DDBJ whole genome shotgun (WGS) entry which is preliminary data.</text>
</comment>
<accession>A0A511R3J0</accession>
<evidence type="ECO:0000256" key="1">
    <source>
        <dbReference type="SAM" id="SignalP"/>
    </source>
</evidence>
<evidence type="ECO:0000313" key="2">
    <source>
        <dbReference type="EMBL" id="GEM83877.1"/>
    </source>
</evidence>
<gene>
    <name evidence="2" type="ORF">MHY01S_20430</name>
</gene>
<feature type="signal peptide" evidence="1">
    <location>
        <begin position="1"/>
        <end position="31"/>
    </location>
</feature>
<dbReference type="PROSITE" id="PS51257">
    <property type="entry name" value="PROKAR_LIPOPROTEIN"/>
    <property type="match status" value="1"/>
</dbReference>
<dbReference type="EMBL" id="BJXL01000064">
    <property type="protein sequence ID" value="GEM83877.1"/>
    <property type="molecule type" value="Genomic_DNA"/>
</dbReference>
<dbReference type="Proteomes" id="UP000321197">
    <property type="component" value="Unassembled WGS sequence"/>
</dbReference>
<name>A0A511R3J0_9DEIN</name>
<organism evidence="2 3">
    <name type="scientific">Meiothermus hypogaeus NBRC 106114</name>
    <dbReference type="NCBI Taxonomy" id="1227553"/>
    <lineage>
        <taxon>Bacteria</taxon>
        <taxon>Thermotogati</taxon>
        <taxon>Deinococcota</taxon>
        <taxon>Deinococci</taxon>
        <taxon>Thermales</taxon>
        <taxon>Thermaceae</taxon>
        <taxon>Meiothermus</taxon>
    </lineage>
</organism>
<reference evidence="2 3" key="1">
    <citation type="submission" date="2019-07" db="EMBL/GenBank/DDBJ databases">
        <title>Whole genome shotgun sequence of Meiothermus hypogaeus NBRC 106114.</title>
        <authorList>
            <person name="Hosoyama A."/>
            <person name="Uohara A."/>
            <person name="Ohji S."/>
            <person name="Ichikawa N."/>
        </authorList>
    </citation>
    <scope>NUCLEOTIDE SEQUENCE [LARGE SCALE GENOMIC DNA]</scope>
    <source>
        <strain evidence="2 3">NBRC 106114</strain>
    </source>
</reference>
<dbReference type="AlphaFoldDB" id="A0A511R3J0"/>